<sequence>MAKIEIGKNDFMVDEPLNIRVYTSEPGQQITIRMEMTDDEGKTFLSQADFISDESSVIDLNTAVPMNGSYNQADGSGLLWSMTGKKGGQDDYFVKKSDEDLEAGIYVMTEDEILATAVLTLQFKNDLTEMIEIEDPDIKGRLYAPAEDGNYPSVMILGGSDGGNEAHAASFLAGKGYLVLALSYFNDDGLGEHLEKVDMEYFKKASDFLAGHAKSNGKVNLIGYSKGGELALLLGRTFNAYQSIVAGAASNYVTSGMKGGIFAPVPGWMLDGEPLPYLKMKFPVSFMISTITNYIRKRPMYFLDIWKRSLSRKKSSEYKIEVGEISAPLMMISGGEDKLWPSAVFSEEMMKERENEGDVFLTYENAGHFIAFPYSFHQLPSIVHMNLDGMVIDFGGTKQDNAEAAKNTLTEILSFLKKNNSGKSDFSK</sequence>
<protein>
    <submittedName>
        <fullName evidence="5">Dienelactone hydrolase</fullName>
    </submittedName>
</protein>
<evidence type="ECO:0000313" key="5">
    <source>
        <dbReference type="EMBL" id="SHL82140.1"/>
    </source>
</evidence>
<keyword evidence="5" id="KW-0378">Hydrolase</keyword>
<keyword evidence="6" id="KW-1185">Reference proteome</keyword>
<dbReference type="InterPro" id="IPR016662">
    <property type="entry name" value="Acyl-CoA_thioEstase_long-chain"/>
</dbReference>
<dbReference type="GO" id="GO:0047617">
    <property type="term" value="F:fatty acyl-CoA hydrolase activity"/>
    <property type="evidence" value="ECO:0007669"/>
    <property type="project" value="TreeGrafter"/>
</dbReference>
<accession>A0A1M7DRN2</accession>
<feature type="active site" description="Charge relay system" evidence="2">
    <location>
        <position position="368"/>
    </location>
</feature>
<dbReference type="Pfam" id="PF08840">
    <property type="entry name" value="BAAT_C"/>
    <property type="match status" value="1"/>
</dbReference>
<dbReference type="EMBL" id="FRCF01000003">
    <property type="protein sequence ID" value="SHL82140.1"/>
    <property type="molecule type" value="Genomic_DNA"/>
</dbReference>
<dbReference type="SUPFAM" id="SSF53474">
    <property type="entry name" value="alpha/beta-Hydrolases"/>
    <property type="match status" value="1"/>
</dbReference>
<dbReference type="Proteomes" id="UP000184206">
    <property type="component" value="Unassembled WGS sequence"/>
</dbReference>
<feature type="domain" description="BAAT/Acyl-CoA thioester hydrolase C-terminal" evidence="4">
    <location>
        <begin position="197"/>
        <end position="419"/>
    </location>
</feature>
<evidence type="ECO:0000256" key="2">
    <source>
        <dbReference type="PIRSR" id="PIRSR016521-1"/>
    </source>
</evidence>
<organism evidence="5 6">
    <name type="scientific">Lacicoccus alkaliphilus DSM 16010</name>
    <dbReference type="NCBI Taxonomy" id="1123231"/>
    <lineage>
        <taxon>Bacteria</taxon>
        <taxon>Bacillati</taxon>
        <taxon>Bacillota</taxon>
        <taxon>Bacilli</taxon>
        <taxon>Bacillales</taxon>
        <taxon>Salinicoccaceae</taxon>
        <taxon>Lacicoccus</taxon>
    </lineage>
</organism>
<dbReference type="GO" id="GO:0006637">
    <property type="term" value="P:acyl-CoA metabolic process"/>
    <property type="evidence" value="ECO:0007669"/>
    <property type="project" value="InterPro"/>
</dbReference>
<gene>
    <name evidence="5" type="ORF">SAMN02745189_00970</name>
</gene>
<dbReference type="OrthoDB" id="8922993at2"/>
<dbReference type="AlphaFoldDB" id="A0A1M7DRN2"/>
<feature type="active site" description="Charge relay system" evidence="2">
    <location>
        <position position="337"/>
    </location>
</feature>
<dbReference type="GO" id="GO:0006631">
    <property type="term" value="P:fatty acid metabolic process"/>
    <property type="evidence" value="ECO:0007669"/>
    <property type="project" value="TreeGrafter"/>
</dbReference>
<dbReference type="Pfam" id="PF04775">
    <property type="entry name" value="Bile_Hydr_Trans"/>
    <property type="match status" value="1"/>
</dbReference>
<feature type="active site" description="Charge relay system" evidence="2">
    <location>
        <position position="225"/>
    </location>
</feature>
<evidence type="ECO:0000259" key="4">
    <source>
        <dbReference type="Pfam" id="PF08840"/>
    </source>
</evidence>
<dbReference type="PANTHER" id="PTHR10824">
    <property type="entry name" value="ACYL-COENZYME A THIOESTERASE-RELATED"/>
    <property type="match status" value="1"/>
</dbReference>
<dbReference type="InterPro" id="IPR042490">
    <property type="entry name" value="Thio_Ohase/BAAT_N"/>
</dbReference>
<evidence type="ECO:0000259" key="3">
    <source>
        <dbReference type="Pfam" id="PF04775"/>
    </source>
</evidence>
<evidence type="ECO:0000313" key="6">
    <source>
        <dbReference type="Proteomes" id="UP000184206"/>
    </source>
</evidence>
<dbReference type="STRING" id="1123231.SAMN02745189_00970"/>
<dbReference type="InterPro" id="IPR029058">
    <property type="entry name" value="AB_hydrolase_fold"/>
</dbReference>
<dbReference type="Gene3D" id="2.60.40.2240">
    <property type="entry name" value="Acyl-CoA thioester hydrolase/BAAT N-terminal domain"/>
    <property type="match status" value="1"/>
</dbReference>
<dbReference type="InterPro" id="IPR006862">
    <property type="entry name" value="Thio_Ohase/aa_AcTrfase"/>
</dbReference>
<proteinExistence type="inferred from homology"/>
<dbReference type="InterPro" id="IPR014940">
    <property type="entry name" value="BAAT_C"/>
</dbReference>
<dbReference type="Gene3D" id="3.40.50.1820">
    <property type="entry name" value="alpha/beta hydrolase"/>
    <property type="match status" value="1"/>
</dbReference>
<comment type="similarity">
    <text evidence="1">Belongs to the C/M/P thioester hydrolase family.</text>
</comment>
<dbReference type="PANTHER" id="PTHR10824:SF4">
    <property type="entry name" value="ACYL-COENZYME A THIOESTERASE 1-LIKE"/>
    <property type="match status" value="1"/>
</dbReference>
<feature type="domain" description="Acyl-CoA thioester hydrolase/bile acid-CoA amino acid N-acetyltransferase" evidence="3">
    <location>
        <begin position="14"/>
        <end position="134"/>
    </location>
</feature>
<name>A0A1M7DRN2_9BACL</name>
<reference evidence="5 6" key="1">
    <citation type="submission" date="2016-11" db="EMBL/GenBank/DDBJ databases">
        <authorList>
            <person name="Jaros S."/>
            <person name="Januszkiewicz K."/>
            <person name="Wedrychowicz H."/>
        </authorList>
    </citation>
    <scope>NUCLEOTIDE SEQUENCE [LARGE SCALE GENOMIC DNA]</scope>
    <source>
        <strain evidence="5 6">DSM 16010</strain>
    </source>
</reference>
<dbReference type="PIRSF" id="PIRSF016521">
    <property type="entry name" value="Acyl-CoA_hydro"/>
    <property type="match status" value="1"/>
</dbReference>
<evidence type="ECO:0000256" key="1">
    <source>
        <dbReference type="ARBA" id="ARBA00006538"/>
    </source>
</evidence>
<dbReference type="RefSeq" id="WP_072708968.1">
    <property type="nucleotide sequence ID" value="NZ_FRCF01000003.1"/>
</dbReference>